<comment type="subcellular location">
    <subcellularLocation>
        <location evidence="1">Endomembrane system</location>
        <topology evidence="1">Multi-pass membrane protein</topology>
    </subcellularLocation>
</comment>
<dbReference type="Pfam" id="PF06803">
    <property type="entry name" value="DUF1232"/>
    <property type="match status" value="1"/>
</dbReference>
<evidence type="ECO:0000256" key="4">
    <source>
        <dbReference type="ARBA" id="ARBA00023136"/>
    </source>
</evidence>
<evidence type="ECO:0000256" key="2">
    <source>
        <dbReference type="ARBA" id="ARBA00022692"/>
    </source>
</evidence>
<evidence type="ECO:0000256" key="5">
    <source>
        <dbReference type="SAM" id="Phobius"/>
    </source>
</evidence>
<gene>
    <name evidence="7" type="ORF">ENR15_05910</name>
</gene>
<sequence length="169" mass="18623">MPEVAAHITTGNRERILALLRRFQQEAKPEDIAKIDNNIERMRQGAIEQIWPKIQALVKMIRDPKAAWASKTLAIGALIYLISPLDAVPDIIPGLGLADDAAVIIAVFTTLAYQLDKYLGNYAQTAVTTAEDLADIQIKKYNQIIKISLIGSIGAAILAIIFKLIYNQI</sequence>
<dbReference type="InterPro" id="IPR010652">
    <property type="entry name" value="DUF1232"/>
</dbReference>
<dbReference type="AlphaFoldDB" id="A0A7C3VRF9"/>
<evidence type="ECO:0000256" key="1">
    <source>
        <dbReference type="ARBA" id="ARBA00004127"/>
    </source>
</evidence>
<comment type="caution">
    <text evidence="7">The sequence shown here is derived from an EMBL/GenBank/DDBJ whole genome shotgun (WGS) entry which is preliminary data.</text>
</comment>
<keyword evidence="3 5" id="KW-1133">Transmembrane helix</keyword>
<evidence type="ECO:0000256" key="3">
    <source>
        <dbReference type="ARBA" id="ARBA00022989"/>
    </source>
</evidence>
<proteinExistence type="predicted"/>
<feature type="domain" description="DUF1232" evidence="6">
    <location>
        <begin position="71"/>
        <end position="105"/>
    </location>
</feature>
<organism evidence="7">
    <name type="scientific">Planktothricoides sp. SpSt-374</name>
    <dbReference type="NCBI Taxonomy" id="2282167"/>
    <lineage>
        <taxon>Bacteria</taxon>
        <taxon>Bacillati</taxon>
        <taxon>Cyanobacteriota</taxon>
        <taxon>Cyanophyceae</taxon>
        <taxon>Oscillatoriophycideae</taxon>
        <taxon>Oscillatoriales</taxon>
        <taxon>Oscillatoriaceae</taxon>
        <taxon>Planktothricoides</taxon>
    </lineage>
</organism>
<accession>A0A7C3VRF9</accession>
<dbReference type="EMBL" id="DSPX01000056">
    <property type="protein sequence ID" value="HGG00195.1"/>
    <property type="molecule type" value="Genomic_DNA"/>
</dbReference>
<reference evidence="7" key="1">
    <citation type="journal article" date="2020" name="mSystems">
        <title>Genome- and Community-Level Interaction Insights into Carbon Utilization and Element Cycling Functions of Hydrothermarchaeota in Hydrothermal Sediment.</title>
        <authorList>
            <person name="Zhou Z."/>
            <person name="Liu Y."/>
            <person name="Xu W."/>
            <person name="Pan J."/>
            <person name="Luo Z.H."/>
            <person name="Li M."/>
        </authorList>
    </citation>
    <scope>NUCLEOTIDE SEQUENCE [LARGE SCALE GENOMIC DNA]</scope>
    <source>
        <strain evidence="7">SpSt-374</strain>
    </source>
</reference>
<keyword evidence="4 5" id="KW-0472">Membrane</keyword>
<protein>
    <submittedName>
        <fullName evidence="7">DUF1232 domain-containing protein</fullName>
    </submittedName>
</protein>
<evidence type="ECO:0000259" key="6">
    <source>
        <dbReference type="Pfam" id="PF06803"/>
    </source>
</evidence>
<feature type="transmembrane region" description="Helical" evidence="5">
    <location>
        <begin position="147"/>
        <end position="166"/>
    </location>
</feature>
<dbReference type="GO" id="GO:0012505">
    <property type="term" value="C:endomembrane system"/>
    <property type="evidence" value="ECO:0007669"/>
    <property type="project" value="UniProtKB-SubCell"/>
</dbReference>
<evidence type="ECO:0000313" key="7">
    <source>
        <dbReference type="EMBL" id="HGG00195.1"/>
    </source>
</evidence>
<name>A0A7C3VRF9_9CYAN</name>
<keyword evidence="2 5" id="KW-0812">Transmembrane</keyword>